<evidence type="ECO:0000313" key="5">
    <source>
        <dbReference type="Proteomes" id="UP000198857"/>
    </source>
</evidence>
<dbReference type="PANTHER" id="PTHR44757:SF2">
    <property type="entry name" value="BIOFILM ARCHITECTURE MAINTENANCE PROTEIN MBAA"/>
    <property type="match status" value="1"/>
</dbReference>
<dbReference type="OrthoDB" id="5165646at2"/>
<dbReference type="SUPFAM" id="SSF141868">
    <property type="entry name" value="EAL domain-like"/>
    <property type="match status" value="1"/>
</dbReference>
<reference evidence="5" key="1">
    <citation type="submission" date="2016-10" db="EMBL/GenBank/DDBJ databases">
        <authorList>
            <person name="Varghese N."/>
            <person name="Submissions S."/>
        </authorList>
    </citation>
    <scope>NUCLEOTIDE SEQUENCE [LARGE SCALE GENOMIC DNA]</scope>
    <source>
        <strain evidence="5">DSM 44208</strain>
    </source>
</reference>
<feature type="transmembrane region" description="Helical" evidence="1">
    <location>
        <begin position="190"/>
        <end position="214"/>
    </location>
</feature>
<proteinExistence type="predicted"/>
<dbReference type="PROSITE" id="PS50887">
    <property type="entry name" value="GGDEF"/>
    <property type="match status" value="1"/>
</dbReference>
<dbReference type="AlphaFoldDB" id="A0A1I5SGK3"/>
<feature type="domain" description="GGDEF" evidence="3">
    <location>
        <begin position="457"/>
        <end position="596"/>
    </location>
</feature>
<dbReference type="SMART" id="SM00267">
    <property type="entry name" value="GGDEF"/>
    <property type="match status" value="1"/>
</dbReference>
<feature type="transmembrane region" description="Helical" evidence="1">
    <location>
        <begin position="88"/>
        <end position="117"/>
    </location>
</feature>
<dbReference type="PROSITE" id="PS50883">
    <property type="entry name" value="EAL"/>
    <property type="match status" value="1"/>
</dbReference>
<protein>
    <submittedName>
        <fullName evidence="4">Diguanylate cyclase (GGDEF) domain-containing protein</fullName>
    </submittedName>
</protein>
<keyword evidence="1" id="KW-1133">Transmembrane helix</keyword>
<dbReference type="NCBIfam" id="TIGR00254">
    <property type="entry name" value="GGDEF"/>
    <property type="match status" value="1"/>
</dbReference>
<dbReference type="Gene3D" id="3.20.20.450">
    <property type="entry name" value="EAL domain"/>
    <property type="match status" value="1"/>
</dbReference>
<organism evidence="4 5">
    <name type="scientific">Geodermatophilus dictyosporus</name>
    <dbReference type="NCBI Taxonomy" id="1523247"/>
    <lineage>
        <taxon>Bacteria</taxon>
        <taxon>Bacillati</taxon>
        <taxon>Actinomycetota</taxon>
        <taxon>Actinomycetes</taxon>
        <taxon>Geodermatophilales</taxon>
        <taxon>Geodermatophilaceae</taxon>
        <taxon>Geodermatophilus</taxon>
    </lineage>
</organism>
<feature type="transmembrane region" description="Helical" evidence="1">
    <location>
        <begin position="129"/>
        <end position="148"/>
    </location>
</feature>
<keyword evidence="1" id="KW-0472">Membrane</keyword>
<feature type="transmembrane region" description="Helical" evidence="1">
    <location>
        <begin position="220"/>
        <end position="239"/>
    </location>
</feature>
<dbReference type="PANTHER" id="PTHR44757">
    <property type="entry name" value="DIGUANYLATE CYCLASE DGCP"/>
    <property type="match status" value="1"/>
</dbReference>
<keyword evidence="1" id="KW-0812">Transmembrane</keyword>
<keyword evidence="5" id="KW-1185">Reference proteome</keyword>
<sequence length="875" mass="91902">MTTTANGAPAAGSRRLRLGPAQRIVLLTVALTVVATVLFAVVVRSLPTPAAVLPLPWVVWALAFALTETLVVHVQWQREAHTFSMGDLVLAAGLFLAPPTDLVLAQVAGATAAFVLHRRQRGVKLAFNVALYAVGGTLGTAVFAALGGPADGPWAWAAALAAVLVTTVHADLAIFAAISLSEGRFDPGPLLGMLGLSLPFTVGSAAVGVIVARTGVQDPASLALFALPTVLILAAYRAYTGARQQQDQLRLLHEVTSLLHQSSDLDSALTDFLDSVRGAFRAGSAELVLLGHGEDDEVTVTRTEHDADPVVMAPLADVVPLRELLGAGLTSGVTPARSGRPGAAALDAYARGRGLGESMVSVLRTEDRVHGLLLVAEHVGDVGTFGRQDLAVLETFARHVATSLERGRLEQSLHHVTELKERLRRQALHDGLTGLPNRTLFLDRARHAVAVAGRTGTWPAVLYLDLDGFKPVNDTHGHEAGDQLLRIVAARLTRCLRADDTVARLGGDEFAVLVEGPVAEDYVREVVDRIEAAVGEPVDLGDGRLVSIGVSVGVALGGAGTADADALVRSADDAMYRVKRSQEPRAARERVPAAADPAAELARGIRDGEMRVVYQPLVDLRTGRPTGAEALVRWEHPVDGLRTPDRFIGLAEQTGLVVEIGALVLREACAQAVRWTTARPDAAGLTVTVNVSARQLSVPGFADEVGTVLAESGLAARHLVLEVTETALMEDQETAAATLRRLRALGVRIAVDDFGTGYSSLAYLSRFPVDLLKVAREFVSRAGEDGDADAITRAIVDLAGTLGLLTVAEGVETSRQYEFVTALGCDLAQGHLFARPVPAEVVHAILTGVEGTPLPQPAAPAPSPALAGSLLAASL</sequence>
<dbReference type="Pfam" id="PF00990">
    <property type="entry name" value="GGDEF"/>
    <property type="match status" value="1"/>
</dbReference>
<evidence type="ECO:0000313" key="4">
    <source>
        <dbReference type="EMBL" id="SFP69839.1"/>
    </source>
</evidence>
<dbReference type="Gene3D" id="3.30.70.270">
    <property type="match status" value="1"/>
</dbReference>
<feature type="transmembrane region" description="Helical" evidence="1">
    <location>
        <begin position="55"/>
        <end position="76"/>
    </location>
</feature>
<dbReference type="SUPFAM" id="SSF55781">
    <property type="entry name" value="GAF domain-like"/>
    <property type="match status" value="1"/>
</dbReference>
<dbReference type="InterPro" id="IPR035919">
    <property type="entry name" value="EAL_sf"/>
</dbReference>
<dbReference type="InterPro" id="IPR029787">
    <property type="entry name" value="Nucleotide_cyclase"/>
</dbReference>
<dbReference type="RefSeq" id="WP_091113321.1">
    <property type="nucleotide sequence ID" value="NZ_FOWQ01000007.1"/>
</dbReference>
<dbReference type="SUPFAM" id="SSF55073">
    <property type="entry name" value="Nucleotide cyclase"/>
    <property type="match status" value="1"/>
</dbReference>
<gene>
    <name evidence="4" type="ORF">SAMN05660464_3973</name>
</gene>
<dbReference type="InterPro" id="IPR052155">
    <property type="entry name" value="Biofilm_reg_signaling"/>
</dbReference>
<name>A0A1I5SGK3_9ACTN</name>
<feature type="domain" description="EAL" evidence="2">
    <location>
        <begin position="594"/>
        <end position="850"/>
    </location>
</feature>
<evidence type="ECO:0000259" key="2">
    <source>
        <dbReference type="PROSITE" id="PS50883"/>
    </source>
</evidence>
<dbReference type="STRING" id="1523247.SAMN05660464_3973"/>
<dbReference type="InterPro" id="IPR000160">
    <property type="entry name" value="GGDEF_dom"/>
</dbReference>
<dbReference type="Pfam" id="PF00563">
    <property type="entry name" value="EAL"/>
    <property type="match status" value="1"/>
</dbReference>
<dbReference type="InterPro" id="IPR043128">
    <property type="entry name" value="Rev_trsase/Diguanyl_cyclase"/>
</dbReference>
<evidence type="ECO:0000256" key="1">
    <source>
        <dbReference type="SAM" id="Phobius"/>
    </source>
</evidence>
<dbReference type="InterPro" id="IPR001633">
    <property type="entry name" value="EAL_dom"/>
</dbReference>
<dbReference type="InterPro" id="IPR029016">
    <property type="entry name" value="GAF-like_dom_sf"/>
</dbReference>
<accession>A0A1I5SGK3</accession>
<dbReference type="SMART" id="SM00052">
    <property type="entry name" value="EAL"/>
    <property type="match status" value="1"/>
</dbReference>
<dbReference type="EMBL" id="FOWQ01000007">
    <property type="protein sequence ID" value="SFP69839.1"/>
    <property type="molecule type" value="Genomic_DNA"/>
</dbReference>
<dbReference type="CDD" id="cd01949">
    <property type="entry name" value="GGDEF"/>
    <property type="match status" value="1"/>
</dbReference>
<evidence type="ECO:0000259" key="3">
    <source>
        <dbReference type="PROSITE" id="PS50887"/>
    </source>
</evidence>
<dbReference type="CDD" id="cd01948">
    <property type="entry name" value="EAL"/>
    <property type="match status" value="1"/>
</dbReference>
<dbReference type="Proteomes" id="UP000198857">
    <property type="component" value="Unassembled WGS sequence"/>
</dbReference>
<dbReference type="Gene3D" id="3.30.450.40">
    <property type="match status" value="1"/>
</dbReference>
<feature type="transmembrane region" description="Helical" evidence="1">
    <location>
        <begin position="154"/>
        <end position="178"/>
    </location>
</feature>
<feature type="transmembrane region" description="Helical" evidence="1">
    <location>
        <begin position="24"/>
        <end position="43"/>
    </location>
</feature>